<name>A0A7X9FS95_9DELT</name>
<dbReference type="Proteomes" id="UP000524246">
    <property type="component" value="Unassembled WGS sequence"/>
</dbReference>
<sequence>MNTSENACLAVHSLHSSVQNQNKLSANLPKGAIHLSLVKTLETELQKRRLINDVYEVLSPLWFLAETERNVYLWRSGLSIEQEDEFEFWVDIPALIKKRMEQLSSFDSGNPFMNPLWGLSIADEQTIEKEKKYLNSLFDLIDEIKEHLEALCIAASTVSRELDQNKDSKSVVVLPIKKFAKSKSIQPLVLT</sequence>
<comment type="caution">
    <text evidence="1">The sequence shown here is derived from an EMBL/GenBank/DDBJ whole genome shotgun (WGS) entry which is preliminary data.</text>
</comment>
<gene>
    <name evidence="1" type="ORF">GYA55_07365</name>
</gene>
<organism evidence="1 2">
    <name type="scientific">SAR324 cluster bacterium</name>
    <dbReference type="NCBI Taxonomy" id="2024889"/>
    <lineage>
        <taxon>Bacteria</taxon>
        <taxon>Deltaproteobacteria</taxon>
        <taxon>SAR324 cluster</taxon>
    </lineage>
</organism>
<evidence type="ECO:0000313" key="2">
    <source>
        <dbReference type="Proteomes" id="UP000524246"/>
    </source>
</evidence>
<proteinExistence type="predicted"/>
<reference evidence="1 2" key="1">
    <citation type="journal article" date="2020" name="Biotechnol. Biofuels">
        <title>New insights from the biogas microbiome by comprehensive genome-resolved metagenomics of nearly 1600 species originating from multiple anaerobic digesters.</title>
        <authorList>
            <person name="Campanaro S."/>
            <person name="Treu L."/>
            <person name="Rodriguez-R L.M."/>
            <person name="Kovalovszki A."/>
            <person name="Ziels R.M."/>
            <person name="Maus I."/>
            <person name="Zhu X."/>
            <person name="Kougias P.G."/>
            <person name="Basile A."/>
            <person name="Luo G."/>
            <person name="Schluter A."/>
            <person name="Konstantinidis K.T."/>
            <person name="Angelidaki I."/>
        </authorList>
    </citation>
    <scope>NUCLEOTIDE SEQUENCE [LARGE SCALE GENOMIC DNA]</scope>
    <source>
        <strain evidence="1">AS27yjCOA_65</strain>
    </source>
</reference>
<dbReference type="AlphaFoldDB" id="A0A7X9FS95"/>
<evidence type="ECO:0000313" key="1">
    <source>
        <dbReference type="EMBL" id="NMC62973.1"/>
    </source>
</evidence>
<accession>A0A7X9FS95</accession>
<protein>
    <submittedName>
        <fullName evidence="1">Uncharacterized protein</fullName>
    </submittedName>
</protein>
<dbReference type="EMBL" id="JAAZON010000324">
    <property type="protein sequence ID" value="NMC62973.1"/>
    <property type="molecule type" value="Genomic_DNA"/>
</dbReference>